<sequence>MSRRLTSGIVLLSGICIAVGNESAILNVDLWFSMLGVCLGLEGYRLDLSFIQESNIGKLVTETSTL</sequence>
<protein>
    <submittedName>
        <fullName evidence="2">8671_t:CDS:1</fullName>
    </submittedName>
</protein>
<reference evidence="2" key="1">
    <citation type="submission" date="2021-06" db="EMBL/GenBank/DDBJ databases">
        <authorList>
            <person name="Kallberg Y."/>
            <person name="Tangrot J."/>
            <person name="Rosling A."/>
        </authorList>
    </citation>
    <scope>NUCLEOTIDE SEQUENCE</scope>
    <source>
        <strain evidence="2">UK204</strain>
    </source>
</reference>
<keyword evidence="3" id="KW-1185">Reference proteome</keyword>
<proteinExistence type="predicted"/>
<feature type="signal peptide" evidence="1">
    <location>
        <begin position="1"/>
        <end position="20"/>
    </location>
</feature>
<evidence type="ECO:0000313" key="3">
    <source>
        <dbReference type="Proteomes" id="UP000789570"/>
    </source>
</evidence>
<dbReference type="Proteomes" id="UP000789570">
    <property type="component" value="Unassembled WGS sequence"/>
</dbReference>
<evidence type="ECO:0000313" key="2">
    <source>
        <dbReference type="EMBL" id="CAG8635056.1"/>
    </source>
</evidence>
<dbReference type="EMBL" id="CAJVPQ010003692">
    <property type="protein sequence ID" value="CAG8635056.1"/>
    <property type="molecule type" value="Genomic_DNA"/>
</dbReference>
<comment type="caution">
    <text evidence="2">The sequence shown here is derived from an EMBL/GenBank/DDBJ whole genome shotgun (WGS) entry which is preliminary data.</text>
</comment>
<gene>
    <name evidence="2" type="ORF">FCALED_LOCUS10271</name>
</gene>
<organism evidence="2 3">
    <name type="scientific">Funneliformis caledonium</name>
    <dbReference type="NCBI Taxonomy" id="1117310"/>
    <lineage>
        <taxon>Eukaryota</taxon>
        <taxon>Fungi</taxon>
        <taxon>Fungi incertae sedis</taxon>
        <taxon>Mucoromycota</taxon>
        <taxon>Glomeromycotina</taxon>
        <taxon>Glomeromycetes</taxon>
        <taxon>Glomerales</taxon>
        <taxon>Glomeraceae</taxon>
        <taxon>Funneliformis</taxon>
    </lineage>
</organism>
<evidence type="ECO:0000256" key="1">
    <source>
        <dbReference type="SAM" id="SignalP"/>
    </source>
</evidence>
<name>A0A9N9DGU6_9GLOM</name>
<accession>A0A9N9DGU6</accession>
<keyword evidence="1" id="KW-0732">Signal</keyword>
<feature type="chain" id="PRO_5040423228" evidence="1">
    <location>
        <begin position="21"/>
        <end position="66"/>
    </location>
</feature>
<dbReference type="AlphaFoldDB" id="A0A9N9DGU6"/>